<evidence type="ECO:0000313" key="1">
    <source>
        <dbReference type="EMBL" id="KAI7986720.1"/>
    </source>
</evidence>
<comment type="caution">
    <text evidence="1">The sequence shown here is derived from an EMBL/GenBank/DDBJ whole genome shotgun (WGS) entry which is preliminary data.</text>
</comment>
<reference evidence="1 2" key="1">
    <citation type="journal article" date="2022" name="Plant J.">
        <title>Chromosome-level genome of Camellia lanceoleosa provides a valuable resource for understanding genome evolution and self-incompatibility.</title>
        <authorList>
            <person name="Gong W."/>
            <person name="Xiao S."/>
            <person name="Wang L."/>
            <person name="Liao Z."/>
            <person name="Chang Y."/>
            <person name="Mo W."/>
            <person name="Hu G."/>
            <person name="Li W."/>
            <person name="Zhao G."/>
            <person name="Zhu H."/>
            <person name="Hu X."/>
            <person name="Ji K."/>
            <person name="Xiang X."/>
            <person name="Song Q."/>
            <person name="Yuan D."/>
            <person name="Jin S."/>
            <person name="Zhang L."/>
        </authorList>
    </citation>
    <scope>NUCLEOTIDE SEQUENCE [LARGE SCALE GENOMIC DNA]</scope>
    <source>
        <strain evidence="1">SQ_2022a</strain>
    </source>
</reference>
<dbReference type="Proteomes" id="UP001060215">
    <property type="component" value="Chromosome 15"/>
</dbReference>
<organism evidence="1 2">
    <name type="scientific">Camellia lanceoleosa</name>
    <dbReference type="NCBI Taxonomy" id="1840588"/>
    <lineage>
        <taxon>Eukaryota</taxon>
        <taxon>Viridiplantae</taxon>
        <taxon>Streptophyta</taxon>
        <taxon>Embryophyta</taxon>
        <taxon>Tracheophyta</taxon>
        <taxon>Spermatophyta</taxon>
        <taxon>Magnoliopsida</taxon>
        <taxon>eudicotyledons</taxon>
        <taxon>Gunneridae</taxon>
        <taxon>Pentapetalae</taxon>
        <taxon>asterids</taxon>
        <taxon>Ericales</taxon>
        <taxon>Theaceae</taxon>
        <taxon>Camellia</taxon>
    </lineage>
</organism>
<sequence>MELQSGLGLLIQQYKALLKKNIILSWRNRRSTIAQLLSPFFFVFLLYAISQALANHPNSIYDPQPLLAPPIPPCEDKFFITLPCFDFAWSGNDTALIVSIVHRIMNNNPARPIPPNKVKSFRTKKEVDEWPYNNPTHCPGALHFAAMTMMGLYDTAYWLSWLTWETLFCALFIASHCSLWNDVSVSLFHVQQLCNCLSCVLSLPIQYGNSLSSSLNFLSAYSGLDTWFPISDQDSSKPQYEILIADLLSLAPDTRLVLPSCCQLSFKATFYIWFVLALYLDNRIPNSSGVRKSIIYFLNPGYWTGKGGNKVEDGSIFSFLNSVPQVERKTSQMMRMSLKRKTRSKSKRCSSNMWTCKDISWEDRDRLLLISFGILTGEEHLHLFASIKGLLDSSIKLVAEKSLAEVRLTKAAQRRAGSYSGGMKRCLSVAIAVIGDPKLVILDEPTTGMDPITRRHVWDIIENAKKGRAIILTTHSMEEADILSDRIGIVAKGTLCCIGTSIRLKSRFGSGIVANMSFTSEEEAIAKTRHEALKFFKHHLNVVPKEETNYFLSYVIANEKEHLLTNFFAELQ</sequence>
<keyword evidence="2" id="KW-1185">Reference proteome</keyword>
<accession>A0ACC0FDH6</accession>
<evidence type="ECO:0000313" key="2">
    <source>
        <dbReference type="Proteomes" id="UP001060215"/>
    </source>
</evidence>
<protein>
    <submittedName>
        <fullName evidence="1">ABC transporter A family member 2</fullName>
    </submittedName>
</protein>
<name>A0ACC0FDH6_9ERIC</name>
<proteinExistence type="predicted"/>
<gene>
    <name evidence="1" type="ORF">LOK49_LG14G00729</name>
</gene>
<dbReference type="EMBL" id="CM045772">
    <property type="protein sequence ID" value="KAI7986720.1"/>
    <property type="molecule type" value="Genomic_DNA"/>
</dbReference>